<sequence length="66" mass="7430">MTTKEVSEKYGVCIASVARWAKNNGVQRGEPINGISPFNWTEDDCKRFENRTGKGWKKGVPRSKGE</sequence>
<dbReference type="AlphaFoldDB" id="A0A7T3V5Q5"/>
<protein>
    <submittedName>
        <fullName evidence="1">DNA-binding protein</fullName>
    </submittedName>
</protein>
<gene>
    <name evidence="1" type="ORF">IWA51_01455</name>
</gene>
<reference evidence="1 2" key="1">
    <citation type="submission" date="2020-11" db="EMBL/GenBank/DDBJ databases">
        <title>Treponema Peruensis nv. sp., first commensal Treponema isolated from human feces.</title>
        <authorList>
            <person name="Belkhou C."/>
            <person name="Raes J."/>
        </authorList>
    </citation>
    <scope>NUCLEOTIDE SEQUENCE [LARGE SCALE GENOMIC DNA]</scope>
    <source>
        <strain evidence="1 2">RCC2812</strain>
    </source>
</reference>
<organism evidence="1 2">
    <name type="scientific">Treponema peruense</name>
    <dbReference type="NCBI Taxonomy" id="2787628"/>
    <lineage>
        <taxon>Bacteria</taxon>
        <taxon>Pseudomonadati</taxon>
        <taxon>Spirochaetota</taxon>
        <taxon>Spirochaetia</taxon>
        <taxon>Spirochaetales</taxon>
        <taxon>Treponemataceae</taxon>
        <taxon>Treponema</taxon>
    </lineage>
</organism>
<dbReference type="KEGG" id="tper:IWA51_01455"/>
<name>A0A7T3V5Q5_9SPIR</name>
<dbReference type="GO" id="GO:0003677">
    <property type="term" value="F:DNA binding"/>
    <property type="evidence" value="ECO:0007669"/>
    <property type="project" value="UniProtKB-KW"/>
</dbReference>
<accession>A0A7T3V5Q5</accession>
<evidence type="ECO:0000313" key="1">
    <source>
        <dbReference type="EMBL" id="QQA01314.1"/>
    </source>
</evidence>
<dbReference type="RefSeq" id="WP_198442887.1">
    <property type="nucleotide sequence ID" value="NZ_CBCSHE010000041.1"/>
</dbReference>
<dbReference type="EMBL" id="CP064936">
    <property type="protein sequence ID" value="QQA01314.1"/>
    <property type="molecule type" value="Genomic_DNA"/>
</dbReference>
<dbReference type="Proteomes" id="UP000595224">
    <property type="component" value="Chromosome"/>
</dbReference>
<evidence type="ECO:0000313" key="2">
    <source>
        <dbReference type="Proteomes" id="UP000595224"/>
    </source>
</evidence>
<keyword evidence="1" id="KW-0238">DNA-binding</keyword>
<proteinExistence type="predicted"/>
<keyword evidence="2" id="KW-1185">Reference proteome</keyword>